<evidence type="ECO:0000256" key="6">
    <source>
        <dbReference type="ARBA" id="ARBA00022741"/>
    </source>
</evidence>
<dbReference type="GO" id="GO:0005524">
    <property type="term" value="F:ATP binding"/>
    <property type="evidence" value="ECO:0007669"/>
    <property type="project" value="UniProtKB-KW"/>
</dbReference>
<dbReference type="RefSeq" id="WP_369343163.1">
    <property type="nucleotide sequence ID" value="NZ_CP129675.1"/>
</dbReference>
<dbReference type="SUPFAM" id="SSF52540">
    <property type="entry name" value="P-loop containing nucleoside triphosphate hydrolases"/>
    <property type="match status" value="1"/>
</dbReference>
<dbReference type="SUPFAM" id="SSF90123">
    <property type="entry name" value="ABC transporter transmembrane region"/>
    <property type="match status" value="1"/>
</dbReference>
<dbReference type="InterPro" id="IPR003593">
    <property type="entry name" value="AAA+_ATPase"/>
</dbReference>
<name>A0AB39UD93_9BIFI</name>
<proteinExistence type="inferred from homology"/>
<dbReference type="AlphaFoldDB" id="A0AB39UD93"/>
<evidence type="ECO:0000256" key="10">
    <source>
        <dbReference type="ARBA" id="ARBA00023455"/>
    </source>
</evidence>
<keyword evidence="9 12" id="KW-0472">Membrane</keyword>
<dbReference type="SMART" id="SM00382">
    <property type="entry name" value="AAA"/>
    <property type="match status" value="1"/>
</dbReference>
<feature type="transmembrane region" description="Helical" evidence="12">
    <location>
        <begin position="93"/>
        <end position="111"/>
    </location>
</feature>
<feature type="compositionally biased region" description="Polar residues" evidence="11">
    <location>
        <begin position="1"/>
        <end position="16"/>
    </location>
</feature>
<evidence type="ECO:0000256" key="7">
    <source>
        <dbReference type="ARBA" id="ARBA00022840"/>
    </source>
</evidence>
<dbReference type="GO" id="GO:0005886">
    <property type="term" value="C:plasma membrane"/>
    <property type="evidence" value="ECO:0007669"/>
    <property type="project" value="UniProtKB-SubCell"/>
</dbReference>
<dbReference type="PROSITE" id="PS50893">
    <property type="entry name" value="ABC_TRANSPORTER_2"/>
    <property type="match status" value="1"/>
</dbReference>
<dbReference type="InterPro" id="IPR027417">
    <property type="entry name" value="P-loop_NTPase"/>
</dbReference>
<dbReference type="InterPro" id="IPR003439">
    <property type="entry name" value="ABC_transporter-like_ATP-bd"/>
</dbReference>
<dbReference type="InterPro" id="IPR039421">
    <property type="entry name" value="Type_1_exporter"/>
</dbReference>
<keyword evidence="8 12" id="KW-1133">Transmembrane helix</keyword>
<organism evidence="15">
    <name type="scientific">Bifidobacterium fermentum</name>
    <dbReference type="NCBI Taxonomy" id="3059035"/>
    <lineage>
        <taxon>Bacteria</taxon>
        <taxon>Bacillati</taxon>
        <taxon>Actinomycetota</taxon>
        <taxon>Actinomycetes</taxon>
        <taxon>Bifidobacteriales</taxon>
        <taxon>Bifidobacteriaceae</taxon>
        <taxon>Bifidobacterium</taxon>
    </lineage>
</organism>
<reference evidence="15" key="1">
    <citation type="submission" date="2023-07" db="EMBL/GenBank/DDBJ databases">
        <title>Bifidobacterium aquikefiriaerophilum sp. nov. and Bifidobacterium eccum sp. nov., isolated from water kefir.</title>
        <authorList>
            <person name="Breselge S."/>
            <person name="Bellassi P."/>
            <person name="Barcenilla C."/>
            <person name="Alvarez-Ordonez A."/>
            <person name="Morelli L."/>
            <person name="Cotter P.D."/>
        </authorList>
    </citation>
    <scope>NUCLEOTIDE SEQUENCE</scope>
    <source>
        <strain evidence="15">WK048_4_13</strain>
    </source>
</reference>
<evidence type="ECO:0000256" key="5">
    <source>
        <dbReference type="ARBA" id="ARBA00022692"/>
    </source>
</evidence>
<dbReference type="Gene3D" id="3.40.50.300">
    <property type="entry name" value="P-loop containing nucleotide triphosphate hydrolases"/>
    <property type="match status" value="1"/>
</dbReference>
<dbReference type="PROSITE" id="PS00211">
    <property type="entry name" value="ABC_TRANSPORTER_1"/>
    <property type="match status" value="1"/>
</dbReference>
<dbReference type="InterPro" id="IPR036640">
    <property type="entry name" value="ABC1_TM_sf"/>
</dbReference>
<evidence type="ECO:0000256" key="11">
    <source>
        <dbReference type="SAM" id="MobiDB-lite"/>
    </source>
</evidence>
<dbReference type="Gene3D" id="1.20.1560.10">
    <property type="entry name" value="ABC transporter type 1, transmembrane domain"/>
    <property type="match status" value="1"/>
</dbReference>
<keyword evidence="7 15" id="KW-0067">ATP-binding</keyword>
<dbReference type="PANTHER" id="PTHR43394:SF1">
    <property type="entry name" value="ATP-BINDING CASSETTE SUB-FAMILY B MEMBER 10, MITOCHONDRIAL"/>
    <property type="match status" value="1"/>
</dbReference>
<feature type="transmembrane region" description="Helical" evidence="12">
    <location>
        <begin position="168"/>
        <end position="191"/>
    </location>
</feature>
<evidence type="ECO:0000256" key="4">
    <source>
        <dbReference type="ARBA" id="ARBA00022519"/>
    </source>
</evidence>
<feature type="domain" description="ABC transporter" evidence="13">
    <location>
        <begin position="378"/>
        <end position="612"/>
    </location>
</feature>
<dbReference type="InterPro" id="IPR017871">
    <property type="entry name" value="ABC_transporter-like_CS"/>
</dbReference>
<evidence type="ECO:0000256" key="1">
    <source>
        <dbReference type="ARBA" id="ARBA00004429"/>
    </source>
</evidence>
<dbReference type="GO" id="GO:0015421">
    <property type="term" value="F:ABC-type oligopeptide transporter activity"/>
    <property type="evidence" value="ECO:0007669"/>
    <property type="project" value="TreeGrafter"/>
</dbReference>
<feature type="region of interest" description="Disordered" evidence="11">
    <location>
        <begin position="1"/>
        <end position="40"/>
    </location>
</feature>
<dbReference type="Pfam" id="PF00005">
    <property type="entry name" value="ABC_tran"/>
    <property type="match status" value="1"/>
</dbReference>
<comment type="subcellular location">
    <subcellularLocation>
        <location evidence="1">Cell inner membrane</location>
        <topology evidence="1">Multi-pass membrane protein</topology>
    </subcellularLocation>
</comment>
<keyword evidence="4" id="KW-0997">Cell inner membrane</keyword>
<dbReference type="GO" id="GO:0016887">
    <property type="term" value="F:ATP hydrolysis activity"/>
    <property type="evidence" value="ECO:0007669"/>
    <property type="project" value="InterPro"/>
</dbReference>
<dbReference type="PANTHER" id="PTHR43394">
    <property type="entry name" value="ATP-DEPENDENT PERMEASE MDL1, MITOCHONDRIAL"/>
    <property type="match status" value="1"/>
</dbReference>
<keyword evidence="5 12" id="KW-0812">Transmembrane</keyword>
<accession>A0AB39UD93</accession>
<feature type="transmembrane region" description="Helical" evidence="12">
    <location>
        <begin position="317"/>
        <end position="338"/>
    </location>
</feature>
<dbReference type="CDD" id="cd07346">
    <property type="entry name" value="ABC_6TM_exporters"/>
    <property type="match status" value="1"/>
</dbReference>
<evidence type="ECO:0000256" key="3">
    <source>
        <dbReference type="ARBA" id="ARBA00022475"/>
    </source>
</evidence>
<comment type="similarity">
    <text evidence="10">Belongs to the ABC transporter superfamily. Siderophore-Fe(3+) uptake transporter (SIUT) (TC 3.A.1.21) family.</text>
</comment>
<protein>
    <submittedName>
        <fullName evidence="15">ABC transporter ATP-binding protein</fullName>
    </submittedName>
</protein>
<evidence type="ECO:0000256" key="12">
    <source>
        <dbReference type="SAM" id="Phobius"/>
    </source>
</evidence>
<feature type="transmembrane region" description="Helical" evidence="12">
    <location>
        <begin position="198"/>
        <end position="216"/>
    </location>
</feature>
<sequence>MALSRARNNGEASSSPKPNPHTDLDSGMNGKDNSRQPSDRGLHRLGTLLHPVRGSLTLVGLINVVSALIALVPYVTVAIFIQRMLRSSLNIDFTVVAVSCIVAALVLRQLLYMGSLGYAHIVDARLRLSVRRRILDHMGRLPLGSIVSRNSGELRHLIVDDTAAIHTIVAHVVVEGSSAVTGIAASIVILFVASWQLALGYALLFALVAAIARILASGTDADAREKYAKAQSQLAGDAVELTEGIAELKSYGMTGGFMERFHRSLSEFSRASYQGTVAVARPMSFITTFVMPGILLGPMLLLCWFSQTMQWSSMFGIVLFLFVGLGVPQTFFGSLSLIQNIQLGLAAAGRIGAFLDEPELREPLHPKVFTREDAQTDIAFDHVSFGYDDGHEVLHDVSMRIPAGSSVALVGPSGSGKTTITRLLARFWEVNDGHIRIGSRDVTTISSAELLSHIGFVFQDMMLASVSVRDNIRFARPTASDDEVIEAAKMAHIHECIMALPHGYDTIVNSAEAQLSGGERQRLSIARVFLQDAPILIMDEPTAFLDAENEGILDAAFERFSHGRTTVTVAHRLATITHSDKIVVLHDGRISQQGTHQTLVAQDGEYRSLWNAQTVKEMQ</sequence>
<evidence type="ECO:0000256" key="2">
    <source>
        <dbReference type="ARBA" id="ARBA00022448"/>
    </source>
</evidence>
<feature type="transmembrane region" description="Helical" evidence="12">
    <location>
        <begin position="58"/>
        <end position="81"/>
    </location>
</feature>
<evidence type="ECO:0000259" key="13">
    <source>
        <dbReference type="PROSITE" id="PS50893"/>
    </source>
</evidence>
<gene>
    <name evidence="15" type="ORF">QN217_01895</name>
</gene>
<evidence type="ECO:0000256" key="9">
    <source>
        <dbReference type="ARBA" id="ARBA00023136"/>
    </source>
</evidence>
<keyword evidence="2" id="KW-0813">Transport</keyword>
<dbReference type="FunFam" id="3.40.50.300:FF:000221">
    <property type="entry name" value="Multidrug ABC transporter ATP-binding protein"/>
    <property type="match status" value="1"/>
</dbReference>
<dbReference type="Pfam" id="PF00664">
    <property type="entry name" value="ABC_membrane"/>
    <property type="match status" value="1"/>
</dbReference>
<evidence type="ECO:0000256" key="8">
    <source>
        <dbReference type="ARBA" id="ARBA00022989"/>
    </source>
</evidence>
<feature type="domain" description="ABC transmembrane type-1" evidence="14">
    <location>
        <begin position="58"/>
        <end position="343"/>
    </location>
</feature>
<dbReference type="PROSITE" id="PS50929">
    <property type="entry name" value="ABC_TM1F"/>
    <property type="match status" value="1"/>
</dbReference>
<evidence type="ECO:0000313" key="15">
    <source>
        <dbReference type="EMBL" id="XDS46921.1"/>
    </source>
</evidence>
<dbReference type="InterPro" id="IPR011527">
    <property type="entry name" value="ABC1_TM_dom"/>
</dbReference>
<evidence type="ECO:0000259" key="14">
    <source>
        <dbReference type="PROSITE" id="PS50929"/>
    </source>
</evidence>
<dbReference type="EMBL" id="CP129675">
    <property type="protein sequence ID" value="XDS46921.1"/>
    <property type="molecule type" value="Genomic_DNA"/>
</dbReference>
<keyword evidence="6" id="KW-0547">Nucleotide-binding</keyword>
<keyword evidence="3" id="KW-1003">Cell membrane</keyword>
<feature type="transmembrane region" description="Helical" evidence="12">
    <location>
        <begin position="283"/>
        <end position="305"/>
    </location>
</feature>